<evidence type="ECO:0000313" key="10">
    <source>
        <dbReference type="Proteomes" id="UP000194280"/>
    </source>
</evidence>
<keyword evidence="3" id="KW-0540">Nuclease</keyword>
<feature type="compositionally biased region" description="Polar residues" evidence="7">
    <location>
        <begin position="35"/>
        <end position="44"/>
    </location>
</feature>
<dbReference type="Gene3D" id="3.30.420.10">
    <property type="entry name" value="Ribonuclease H-like superfamily/Ribonuclease H"/>
    <property type="match status" value="1"/>
</dbReference>
<dbReference type="VEuPathDB" id="FungiDB:BTJ68_05443"/>
<dbReference type="FunCoup" id="A0A1Z5TJK4">
    <property type="interactions" value="397"/>
</dbReference>
<organism evidence="9 10">
    <name type="scientific">Hortaea werneckii EXF-2000</name>
    <dbReference type="NCBI Taxonomy" id="1157616"/>
    <lineage>
        <taxon>Eukaryota</taxon>
        <taxon>Fungi</taxon>
        <taxon>Dikarya</taxon>
        <taxon>Ascomycota</taxon>
        <taxon>Pezizomycotina</taxon>
        <taxon>Dothideomycetes</taxon>
        <taxon>Dothideomycetidae</taxon>
        <taxon>Mycosphaerellales</taxon>
        <taxon>Teratosphaeriaceae</taxon>
        <taxon>Hortaea</taxon>
    </lineage>
</organism>
<evidence type="ECO:0000256" key="7">
    <source>
        <dbReference type="SAM" id="MobiDB-lite"/>
    </source>
</evidence>
<comment type="subcellular location">
    <subcellularLocation>
        <location evidence="1">Nucleus</location>
    </subcellularLocation>
</comment>
<comment type="similarity">
    <text evidence="2">Belongs to the REXO1/REXO3 family.</text>
</comment>
<dbReference type="PANTHER" id="PTHR12801">
    <property type="entry name" value="RNA EXONUCLEASE REXO1 / RECO3 FAMILY MEMBER-RELATED"/>
    <property type="match status" value="1"/>
</dbReference>
<feature type="compositionally biased region" description="Polar residues" evidence="7">
    <location>
        <begin position="16"/>
        <end position="29"/>
    </location>
</feature>
<keyword evidence="10" id="KW-1185">Reference proteome</keyword>
<dbReference type="GO" id="GO:0003676">
    <property type="term" value="F:nucleic acid binding"/>
    <property type="evidence" value="ECO:0007669"/>
    <property type="project" value="InterPro"/>
</dbReference>
<dbReference type="InterPro" id="IPR036397">
    <property type="entry name" value="RNaseH_sf"/>
</dbReference>
<reference evidence="9 10" key="1">
    <citation type="submission" date="2017-01" db="EMBL/GenBank/DDBJ databases">
        <title>The recent genome duplication of the halophilic yeast Hortaea werneckii: insights from long-read sequencing.</title>
        <authorList>
            <person name="Sinha S."/>
            <person name="Flibotte S."/>
            <person name="Neira M."/>
            <person name="Lenassi M."/>
            <person name="Gostincar C."/>
            <person name="Stajich J.E."/>
            <person name="Nislow C.E."/>
        </authorList>
    </citation>
    <scope>NUCLEOTIDE SEQUENCE [LARGE SCALE GENOMIC DNA]</scope>
    <source>
        <strain evidence="9 10">EXF-2000</strain>
    </source>
</reference>
<dbReference type="EMBL" id="MUNK01000034">
    <property type="protein sequence ID" value="OTA36206.1"/>
    <property type="molecule type" value="Genomic_DNA"/>
</dbReference>
<evidence type="ECO:0000256" key="6">
    <source>
        <dbReference type="ARBA" id="ARBA00023242"/>
    </source>
</evidence>
<dbReference type="SMART" id="SM00479">
    <property type="entry name" value="EXOIII"/>
    <property type="match status" value="1"/>
</dbReference>
<dbReference type="FunFam" id="3.30.420.10:FF:000019">
    <property type="entry name" value="RNA exonuclease NEF-sp"/>
    <property type="match status" value="1"/>
</dbReference>
<dbReference type="InterPro" id="IPR034922">
    <property type="entry name" value="REX1-like_exo"/>
</dbReference>
<feature type="region of interest" description="Disordered" evidence="7">
    <location>
        <begin position="1"/>
        <end position="81"/>
    </location>
</feature>
<name>A0A1Z5TJK4_HORWE</name>
<comment type="caution">
    <text evidence="9">The sequence shown here is derived from an EMBL/GenBank/DDBJ whole genome shotgun (WGS) entry which is preliminary data.</text>
</comment>
<dbReference type="GO" id="GO:0004527">
    <property type="term" value="F:exonuclease activity"/>
    <property type="evidence" value="ECO:0007669"/>
    <property type="project" value="UniProtKB-KW"/>
</dbReference>
<proteinExistence type="inferred from homology"/>
<dbReference type="SUPFAM" id="SSF53098">
    <property type="entry name" value="Ribonuclease H-like"/>
    <property type="match status" value="1"/>
</dbReference>
<dbReference type="InterPro" id="IPR047021">
    <property type="entry name" value="REXO1/3/4-like"/>
</dbReference>
<keyword evidence="4" id="KW-0378">Hydrolase</keyword>
<dbReference type="STRING" id="1157616.A0A1Z5TJK4"/>
<evidence type="ECO:0000256" key="2">
    <source>
        <dbReference type="ARBA" id="ARBA00006357"/>
    </source>
</evidence>
<keyword evidence="6" id="KW-0539">Nucleus</keyword>
<dbReference type="Proteomes" id="UP000194280">
    <property type="component" value="Unassembled WGS sequence"/>
</dbReference>
<feature type="domain" description="Exonuclease" evidence="8">
    <location>
        <begin position="347"/>
        <end position="514"/>
    </location>
</feature>
<protein>
    <recommendedName>
        <fullName evidence="8">Exonuclease domain-containing protein</fullName>
    </recommendedName>
</protein>
<dbReference type="GO" id="GO:0005634">
    <property type="term" value="C:nucleus"/>
    <property type="evidence" value="ECO:0007669"/>
    <property type="project" value="UniProtKB-SubCell"/>
</dbReference>
<sequence length="729" mass="80146">MAQHKRSRGEYEEGDNQTGIGETLSSLRGNDSETPDTSRNGNRTNEQDEQAGGDWEVAESRSAKRLKKLPKKESGNYPAISHSSHARLNSYVKLGDLQNLALYLLADGTSPQWVSVKHHANVRKVVALMVPGLEAGMFNGQIPLSEPEAELANGGSAQADSSQLAQKDENALNDSITDSSSQPKRLKISPDDYYPVKLVTSRLPETLQPLGELFDHIWPIRTPGEDKNARMHSPLAAFLTAPILKSKEEKKSKGPHFPTAGRNWVNNRTPVTEYLASTEELFEEGYVLHPAQYNGTPSAPAEAARREANKTTAADGWIDTPGIATLDDGAKAAEPDNEKGSITAGRKVLTMDCEMCITSPKGVSPQSFSLTRISIIDWDGKTVMDEFVMPENPITDYLTPYSGITPTILEGVSTSLADIQKKLLSILTPQTILVGHSLNSDLNALKITHPYIIDTALLYPHPRGPPLKSSLKWLAQKYLSREIQKGHGSTGHDSVEDAKACLDLVKQKCEKGKAWGTSEASGEPIFKRLGRSIRPKRDKINPAGDDEPRIGAVVDWGEPSRGYGSQAKVTIGCESDEEVVKGVVRTLEGDADEKIVPKGGCDFIWARFRELEAHRGWWNRSKLVDTDALRSNSKSATSEASLKSVVADTVKHITEVYQALPPCTAFVVYSGSGDPRELSEIQSLQQKFKQEYRTKKWDELSVQWTDVEEQKLRKACERARKGVGFIAVK</sequence>
<evidence type="ECO:0000256" key="1">
    <source>
        <dbReference type="ARBA" id="ARBA00004123"/>
    </source>
</evidence>
<feature type="region of interest" description="Disordered" evidence="7">
    <location>
        <begin position="536"/>
        <end position="557"/>
    </location>
</feature>
<accession>A0A1Z5TJK4</accession>
<dbReference type="AlphaFoldDB" id="A0A1Z5TJK4"/>
<evidence type="ECO:0000256" key="5">
    <source>
        <dbReference type="ARBA" id="ARBA00022839"/>
    </source>
</evidence>
<dbReference type="InterPro" id="IPR012337">
    <property type="entry name" value="RNaseH-like_sf"/>
</dbReference>
<dbReference type="CDD" id="cd06145">
    <property type="entry name" value="REX1_like"/>
    <property type="match status" value="1"/>
</dbReference>
<evidence type="ECO:0000256" key="3">
    <source>
        <dbReference type="ARBA" id="ARBA00022722"/>
    </source>
</evidence>
<dbReference type="PANTHER" id="PTHR12801:SF115">
    <property type="entry name" value="FI18136P1-RELATED"/>
    <property type="match status" value="1"/>
</dbReference>
<evidence type="ECO:0000256" key="4">
    <source>
        <dbReference type="ARBA" id="ARBA00022801"/>
    </source>
</evidence>
<dbReference type="InParanoid" id="A0A1Z5TJK4"/>
<evidence type="ECO:0000259" key="8">
    <source>
        <dbReference type="SMART" id="SM00479"/>
    </source>
</evidence>
<gene>
    <name evidence="9" type="ORF">BTJ68_05443</name>
</gene>
<dbReference type="InterPro" id="IPR013520">
    <property type="entry name" value="Ribonucl_H"/>
</dbReference>
<evidence type="ECO:0000313" key="9">
    <source>
        <dbReference type="EMBL" id="OTA36206.1"/>
    </source>
</evidence>
<dbReference type="OrthoDB" id="206335at2759"/>
<keyword evidence="5" id="KW-0269">Exonuclease</keyword>